<dbReference type="EMBL" id="JACHFL010000011">
    <property type="protein sequence ID" value="MBB5364504.1"/>
    <property type="molecule type" value="Genomic_DNA"/>
</dbReference>
<keyword evidence="3" id="KW-1185">Reference proteome</keyword>
<evidence type="ECO:0000256" key="1">
    <source>
        <dbReference type="SAM" id="SignalP"/>
    </source>
</evidence>
<gene>
    <name evidence="2" type="ORF">HNQ08_003617</name>
</gene>
<evidence type="ECO:0000313" key="3">
    <source>
        <dbReference type="Proteomes" id="UP000552709"/>
    </source>
</evidence>
<protein>
    <submittedName>
        <fullName evidence="2">Uncharacterized protein</fullName>
    </submittedName>
</protein>
<reference evidence="2 3" key="1">
    <citation type="submission" date="2020-08" db="EMBL/GenBank/DDBJ databases">
        <title>Genomic Encyclopedia of Type Strains, Phase IV (KMG-IV): sequencing the most valuable type-strain genomes for metagenomic binning, comparative biology and taxonomic classification.</title>
        <authorList>
            <person name="Goeker M."/>
        </authorList>
    </citation>
    <scope>NUCLEOTIDE SEQUENCE [LARGE SCALE GENOMIC DNA]</scope>
    <source>
        <strain evidence="2 3">DSM 27939</strain>
    </source>
</reference>
<dbReference type="Proteomes" id="UP000552709">
    <property type="component" value="Unassembled WGS sequence"/>
</dbReference>
<name>A0A7W8JWN2_9DEIO</name>
<sequence length="217" mass="24617">MKKIILATFLILANPAHSINLDSSNIDCGTFKVDNTLNRVIMTWKTYASFPNNPQLKLVQGLMPDDYLVKCPGISVSIKNGIWNISFDNRKEMQKVFPKFYIAFDYGYQYPETKQGISVGSLDFSYDGVVKLDQKVVLPDEAVNSMISSQVSGYKVNNGPLTPVLYNGKYLGLDLDLNGIVEIWTKQWSSTDLINYQKIDFSKNTYENRIVREFPAN</sequence>
<feature type="chain" id="PRO_5030634193" evidence="1">
    <location>
        <begin position="19"/>
        <end position="217"/>
    </location>
</feature>
<evidence type="ECO:0000313" key="2">
    <source>
        <dbReference type="EMBL" id="MBB5364504.1"/>
    </source>
</evidence>
<proteinExistence type="predicted"/>
<accession>A0A7W8JWN2</accession>
<feature type="signal peptide" evidence="1">
    <location>
        <begin position="1"/>
        <end position="18"/>
    </location>
</feature>
<organism evidence="2 3">
    <name type="scientific">Deinococcus humi</name>
    <dbReference type="NCBI Taxonomy" id="662880"/>
    <lineage>
        <taxon>Bacteria</taxon>
        <taxon>Thermotogati</taxon>
        <taxon>Deinococcota</taxon>
        <taxon>Deinococci</taxon>
        <taxon>Deinococcales</taxon>
        <taxon>Deinococcaceae</taxon>
        <taxon>Deinococcus</taxon>
    </lineage>
</organism>
<comment type="caution">
    <text evidence="2">The sequence shown here is derived from an EMBL/GenBank/DDBJ whole genome shotgun (WGS) entry which is preliminary data.</text>
</comment>
<dbReference type="RefSeq" id="WP_184135000.1">
    <property type="nucleotide sequence ID" value="NZ_JACHFL010000011.1"/>
</dbReference>
<dbReference type="AlphaFoldDB" id="A0A7W8JWN2"/>
<keyword evidence="1" id="KW-0732">Signal</keyword>